<gene>
    <name evidence="8" type="ORF">FLP30_04710</name>
</gene>
<evidence type="ECO:0000256" key="3">
    <source>
        <dbReference type="ARBA" id="ARBA00022692"/>
    </source>
</evidence>
<keyword evidence="3 6" id="KW-0812">Transmembrane</keyword>
<keyword evidence="4 6" id="KW-1133">Transmembrane helix</keyword>
<sequence>MSVSSLPPGWGEPSTPYGAPPPGNGAAPLWVYAGFWWRVWAFLIDAVILGVIETVLGFFIGPDISLQWKELPIPDGSGRSMDVVDVASYLQPQHVSVLVPYVHTGVWHGPSLCLALVPAVYFILFQSSHLGATPGKMACRLRLVTYDGGRVGFWRATLRFVIKAFISFPFFYIGVLMVAFTRRKQGLHDLIARTMVVRRANGQAVPFQPHD</sequence>
<reference evidence="8 9" key="1">
    <citation type="submission" date="2019-09" db="EMBL/GenBank/DDBJ databases">
        <title>Genome sequencing of strain KACC 21233.</title>
        <authorList>
            <person name="Heo J."/>
            <person name="Kim S.-J."/>
            <person name="Kim J.-S."/>
            <person name="Hong S.-B."/>
            <person name="Kwon S.-W."/>
        </authorList>
    </citation>
    <scope>NUCLEOTIDE SEQUENCE [LARGE SCALE GENOMIC DNA]</scope>
    <source>
        <strain evidence="8 9">KACC 21233</strain>
    </source>
</reference>
<keyword evidence="9" id="KW-1185">Reference proteome</keyword>
<dbReference type="Pfam" id="PF06271">
    <property type="entry name" value="RDD"/>
    <property type="match status" value="1"/>
</dbReference>
<keyword evidence="2" id="KW-1003">Cell membrane</keyword>
<feature type="domain" description="RDD" evidence="7">
    <location>
        <begin position="32"/>
        <end position="192"/>
    </location>
</feature>
<dbReference type="AlphaFoldDB" id="A0A5C1YMJ0"/>
<evidence type="ECO:0000313" key="9">
    <source>
        <dbReference type="Proteomes" id="UP000324536"/>
    </source>
</evidence>
<evidence type="ECO:0000256" key="5">
    <source>
        <dbReference type="ARBA" id="ARBA00023136"/>
    </source>
</evidence>
<feature type="transmembrane region" description="Helical" evidence="6">
    <location>
        <begin position="39"/>
        <end position="60"/>
    </location>
</feature>
<evidence type="ECO:0000259" key="7">
    <source>
        <dbReference type="Pfam" id="PF06271"/>
    </source>
</evidence>
<organism evidence="8 9">
    <name type="scientific">Acetobacter vaccinii</name>
    <dbReference type="NCBI Taxonomy" id="2592655"/>
    <lineage>
        <taxon>Bacteria</taxon>
        <taxon>Pseudomonadati</taxon>
        <taxon>Pseudomonadota</taxon>
        <taxon>Alphaproteobacteria</taxon>
        <taxon>Acetobacterales</taxon>
        <taxon>Acetobacteraceae</taxon>
        <taxon>Acetobacter</taxon>
    </lineage>
</organism>
<name>A0A5C1YMJ0_9PROT</name>
<comment type="subcellular location">
    <subcellularLocation>
        <location evidence="1">Cell membrane</location>
        <topology evidence="1">Multi-pass membrane protein</topology>
    </subcellularLocation>
</comment>
<dbReference type="Proteomes" id="UP000324536">
    <property type="component" value="Chromosome"/>
</dbReference>
<dbReference type="OrthoDB" id="9793824at2"/>
<dbReference type="EMBL" id="CP043506">
    <property type="protein sequence ID" value="QEO17123.1"/>
    <property type="molecule type" value="Genomic_DNA"/>
</dbReference>
<evidence type="ECO:0000256" key="6">
    <source>
        <dbReference type="SAM" id="Phobius"/>
    </source>
</evidence>
<evidence type="ECO:0000256" key="4">
    <source>
        <dbReference type="ARBA" id="ARBA00022989"/>
    </source>
</evidence>
<dbReference type="RefSeq" id="WP_149278802.1">
    <property type="nucleotide sequence ID" value="NZ_CP043506.1"/>
</dbReference>
<dbReference type="InterPro" id="IPR051791">
    <property type="entry name" value="Pra-immunoreactive"/>
</dbReference>
<dbReference type="InterPro" id="IPR010432">
    <property type="entry name" value="RDD"/>
</dbReference>
<accession>A0A5C1YMJ0</accession>
<dbReference type="PANTHER" id="PTHR36115">
    <property type="entry name" value="PROLINE-RICH ANTIGEN HOMOLOG-RELATED"/>
    <property type="match status" value="1"/>
</dbReference>
<dbReference type="GO" id="GO:0005886">
    <property type="term" value="C:plasma membrane"/>
    <property type="evidence" value="ECO:0007669"/>
    <property type="project" value="UniProtKB-SubCell"/>
</dbReference>
<evidence type="ECO:0000256" key="2">
    <source>
        <dbReference type="ARBA" id="ARBA00022475"/>
    </source>
</evidence>
<keyword evidence="5 6" id="KW-0472">Membrane</keyword>
<evidence type="ECO:0000256" key="1">
    <source>
        <dbReference type="ARBA" id="ARBA00004651"/>
    </source>
</evidence>
<protein>
    <submittedName>
        <fullName evidence="8">RDD family protein</fullName>
    </submittedName>
</protein>
<feature type="transmembrane region" description="Helical" evidence="6">
    <location>
        <begin position="160"/>
        <end position="180"/>
    </location>
</feature>
<evidence type="ECO:0000313" key="8">
    <source>
        <dbReference type="EMBL" id="QEO17123.1"/>
    </source>
</evidence>
<proteinExistence type="predicted"/>
<dbReference type="KEGG" id="acek:FLP30_04710"/>